<dbReference type="RefSeq" id="WP_039228135.1">
    <property type="nucleotide sequence ID" value="NZ_JENX01000026.1"/>
</dbReference>
<dbReference type="EMBL" id="JENX01000026">
    <property type="protein sequence ID" value="KEI18267.1"/>
    <property type="molecule type" value="Genomic_DNA"/>
</dbReference>
<evidence type="ECO:0000259" key="1">
    <source>
        <dbReference type="Pfam" id="PF04233"/>
    </source>
</evidence>
<dbReference type="InterPro" id="IPR006528">
    <property type="entry name" value="Phage_head_morphogenesis_dom"/>
</dbReference>
<keyword evidence="3" id="KW-1185">Reference proteome</keyword>
<evidence type="ECO:0000313" key="2">
    <source>
        <dbReference type="EMBL" id="KEI18267.1"/>
    </source>
</evidence>
<protein>
    <recommendedName>
        <fullName evidence="1">Phage head morphogenesis domain-containing protein</fullName>
    </recommendedName>
</protein>
<feature type="domain" description="Phage head morphogenesis" evidence="1">
    <location>
        <begin position="136"/>
        <end position="246"/>
    </location>
</feature>
<reference evidence="2 3" key="1">
    <citation type="submission" date="2014-02" db="EMBL/GenBank/DDBJ databases">
        <title>Plasmidome dynamics in the species complex Clostridium novyi sensu lato converts strains of independent lineages into distinctly different pathogens.</title>
        <authorList>
            <person name="Skarin H."/>
            <person name="Segerman B."/>
        </authorList>
    </citation>
    <scope>NUCLEOTIDE SEQUENCE [LARGE SCALE GENOMIC DNA]</scope>
    <source>
        <strain evidence="2 3">NCTC 9693</strain>
    </source>
</reference>
<evidence type="ECO:0000313" key="3">
    <source>
        <dbReference type="Proteomes" id="UP000027937"/>
    </source>
</evidence>
<organism evidence="2 3">
    <name type="scientific">Clostridium haemolyticum NCTC 9693</name>
    <dbReference type="NCBI Taxonomy" id="1443114"/>
    <lineage>
        <taxon>Bacteria</taxon>
        <taxon>Bacillati</taxon>
        <taxon>Bacillota</taxon>
        <taxon>Clostridia</taxon>
        <taxon>Eubacteriales</taxon>
        <taxon>Clostridiaceae</taxon>
        <taxon>Clostridium</taxon>
    </lineage>
</organism>
<sequence>MYEKMIGPLEKKFENKIKKILIAQGEAIAQAYLKYVKENKDNEDITEEEAEKKAEEISDKIFKEDEGVQTTLAALLPFYIEAGKLGAEFFENIHVTNQEGTIYNIIRDDYMNWLNTYGCERIVMVSRTTKEITRQILKKGLLAGDSTDKIANTLSSLIEDYSKHRALRIANTEMHNTFMRANMFSANASGFKYKKWITCRDNAVRSTHQTLDGKVVGINEDFKPGLSYPGDPRADKRETIRCRCIVRYLMEKEE</sequence>
<gene>
    <name evidence="2" type="ORF">Z960_03905</name>
</gene>
<proteinExistence type="predicted"/>
<comment type="caution">
    <text evidence="2">The sequence shown here is derived from an EMBL/GenBank/DDBJ whole genome shotgun (WGS) entry which is preliminary data.</text>
</comment>
<dbReference type="Proteomes" id="UP000027937">
    <property type="component" value="Unassembled WGS sequence"/>
</dbReference>
<name>A0ABR4TGX6_CLOHA</name>
<accession>A0ABR4TGX6</accession>
<dbReference type="Pfam" id="PF04233">
    <property type="entry name" value="Phage_Mu_F"/>
    <property type="match status" value="1"/>
</dbReference>